<dbReference type="AlphaFoldDB" id="A0AAE1TNH0"/>
<organism evidence="2 3">
    <name type="scientific">Petrolisthes manimaculis</name>
    <dbReference type="NCBI Taxonomy" id="1843537"/>
    <lineage>
        <taxon>Eukaryota</taxon>
        <taxon>Metazoa</taxon>
        <taxon>Ecdysozoa</taxon>
        <taxon>Arthropoda</taxon>
        <taxon>Crustacea</taxon>
        <taxon>Multicrustacea</taxon>
        <taxon>Malacostraca</taxon>
        <taxon>Eumalacostraca</taxon>
        <taxon>Eucarida</taxon>
        <taxon>Decapoda</taxon>
        <taxon>Pleocyemata</taxon>
        <taxon>Anomura</taxon>
        <taxon>Galatheoidea</taxon>
        <taxon>Porcellanidae</taxon>
        <taxon>Petrolisthes</taxon>
    </lineage>
</organism>
<proteinExistence type="predicted"/>
<accession>A0AAE1TNH0</accession>
<feature type="compositionally biased region" description="Low complexity" evidence="1">
    <location>
        <begin position="61"/>
        <end position="91"/>
    </location>
</feature>
<sequence>MNRGVDKSNSLPHPTTLSLTPPVLSLTSPPSPSPHQLLPNPTTLTLTPPVLSLTPPPSPSPHQFSPSPHHLLPHPTSSLPHPTSSLTSSHLQVPFPAQEQVPMATSFSLLTCPCYKYEQGGGVKREQRR</sequence>
<comment type="caution">
    <text evidence="2">The sequence shown here is derived from an EMBL/GenBank/DDBJ whole genome shotgun (WGS) entry which is preliminary data.</text>
</comment>
<protein>
    <submittedName>
        <fullName evidence="2">Uncharacterized protein</fullName>
    </submittedName>
</protein>
<evidence type="ECO:0000256" key="1">
    <source>
        <dbReference type="SAM" id="MobiDB-lite"/>
    </source>
</evidence>
<name>A0AAE1TNH0_9EUCA</name>
<evidence type="ECO:0000313" key="2">
    <source>
        <dbReference type="EMBL" id="KAK4289820.1"/>
    </source>
</evidence>
<evidence type="ECO:0000313" key="3">
    <source>
        <dbReference type="Proteomes" id="UP001292094"/>
    </source>
</evidence>
<feature type="region of interest" description="Disordered" evidence="1">
    <location>
        <begin position="1"/>
        <end position="91"/>
    </location>
</feature>
<gene>
    <name evidence="2" type="ORF">Pmani_037235</name>
</gene>
<dbReference type="EMBL" id="JAWZYT010005712">
    <property type="protein sequence ID" value="KAK4289820.1"/>
    <property type="molecule type" value="Genomic_DNA"/>
</dbReference>
<feature type="compositionally biased region" description="Low complexity" evidence="1">
    <location>
        <begin position="8"/>
        <end position="53"/>
    </location>
</feature>
<reference evidence="2" key="1">
    <citation type="submission" date="2023-11" db="EMBL/GenBank/DDBJ databases">
        <title>Genome assemblies of two species of porcelain crab, Petrolisthes cinctipes and Petrolisthes manimaculis (Anomura: Porcellanidae).</title>
        <authorList>
            <person name="Angst P."/>
        </authorList>
    </citation>
    <scope>NUCLEOTIDE SEQUENCE</scope>
    <source>
        <strain evidence="2">PB745_02</strain>
        <tissue evidence="2">Gill</tissue>
    </source>
</reference>
<dbReference type="Proteomes" id="UP001292094">
    <property type="component" value="Unassembled WGS sequence"/>
</dbReference>
<keyword evidence="3" id="KW-1185">Reference proteome</keyword>